<dbReference type="Pfam" id="PF00753">
    <property type="entry name" value="Lactamase_B"/>
    <property type="match status" value="1"/>
</dbReference>
<protein>
    <submittedName>
        <fullName evidence="2">MBL fold metallo-hydrolase</fullName>
    </submittedName>
</protein>
<dbReference type="InterPro" id="IPR036866">
    <property type="entry name" value="RibonucZ/Hydroxyglut_hydro"/>
</dbReference>
<keyword evidence="2" id="KW-0378">Hydrolase</keyword>
<dbReference type="SUPFAM" id="SSF56281">
    <property type="entry name" value="Metallo-hydrolase/oxidoreductase"/>
    <property type="match status" value="1"/>
</dbReference>
<sequence length="268" mass="27886">MDRALSRALTQVAPGVWVATAGTWRTTTTLVVADDGACLLVDPALSPQELDALAEEIAARGWRVRAAVATHAHWDHVLWTPRFGDVPRWASGRTVERVGATHDALVAQAEAEHAGHGAAVTSGLRALPGDRVPWEGPAVLAAEHDAHAPGHLALVVPAAGVLLAGDMLSDTEVPLLDLDAADTVGAYRDGLATLARVRAENGVQVLVPGHGSVASGEAIDLRIATDRGYLDALASGAGRVPGGGPTDPRLTDPWLARQHAEQVAALRR</sequence>
<evidence type="ECO:0000313" key="3">
    <source>
        <dbReference type="Proteomes" id="UP000321798"/>
    </source>
</evidence>
<dbReference type="PANTHER" id="PTHR42951:SF22">
    <property type="entry name" value="METALLO BETA-LACTAMASE SUPERFAMILY LIPOPROTEIN"/>
    <property type="match status" value="1"/>
</dbReference>
<dbReference type="Gene3D" id="3.60.15.10">
    <property type="entry name" value="Ribonuclease Z/Hydroxyacylglutathione hydrolase-like"/>
    <property type="match status" value="1"/>
</dbReference>
<name>A0A512P9M5_9CELL</name>
<dbReference type="AlphaFoldDB" id="A0A512P9M5"/>
<gene>
    <name evidence="2" type="ORF">CSO01_06050</name>
</gene>
<accession>A0A512P9M5</accession>
<keyword evidence="3" id="KW-1185">Reference proteome</keyword>
<dbReference type="InterPro" id="IPR050855">
    <property type="entry name" value="NDM-1-like"/>
</dbReference>
<dbReference type="InterPro" id="IPR001279">
    <property type="entry name" value="Metallo-B-lactamas"/>
</dbReference>
<evidence type="ECO:0000259" key="1">
    <source>
        <dbReference type="SMART" id="SM00849"/>
    </source>
</evidence>
<evidence type="ECO:0000313" key="2">
    <source>
        <dbReference type="EMBL" id="GEP67890.1"/>
    </source>
</evidence>
<comment type="caution">
    <text evidence="2">The sequence shown here is derived from an EMBL/GenBank/DDBJ whole genome shotgun (WGS) entry which is preliminary data.</text>
</comment>
<proteinExistence type="predicted"/>
<dbReference type="GO" id="GO:0016787">
    <property type="term" value="F:hydrolase activity"/>
    <property type="evidence" value="ECO:0007669"/>
    <property type="project" value="UniProtKB-KW"/>
</dbReference>
<dbReference type="PANTHER" id="PTHR42951">
    <property type="entry name" value="METALLO-BETA-LACTAMASE DOMAIN-CONTAINING"/>
    <property type="match status" value="1"/>
</dbReference>
<organism evidence="2 3">
    <name type="scientific">Cellulomonas soli</name>
    <dbReference type="NCBI Taxonomy" id="931535"/>
    <lineage>
        <taxon>Bacteria</taxon>
        <taxon>Bacillati</taxon>
        <taxon>Actinomycetota</taxon>
        <taxon>Actinomycetes</taxon>
        <taxon>Micrococcales</taxon>
        <taxon>Cellulomonadaceae</taxon>
        <taxon>Cellulomonas</taxon>
    </lineage>
</organism>
<feature type="domain" description="Metallo-beta-lactamase" evidence="1">
    <location>
        <begin position="26"/>
        <end position="210"/>
    </location>
</feature>
<dbReference type="RefSeq" id="WP_146951673.1">
    <property type="nucleotide sequence ID" value="NZ_BAABBJ010000015.1"/>
</dbReference>
<reference evidence="2 3" key="1">
    <citation type="submission" date="2019-07" db="EMBL/GenBank/DDBJ databases">
        <title>Whole genome shotgun sequence of Cellulomonas soli NBRC 109434.</title>
        <authorList>
            <person name="Hosoyama A."/>
            <person name="Uohara A."/>
            <person name="Ohji S."/>
            <person name="Ichikawa N."/>
        </authorList>
    </citation>
    <scope>NUCLEOTIDE SEQUENCE [LARGE SCALE GENOMIC DNA]</scope>
    <source>
        <strain evidence="2 3">NBRC 109434</strain>
    </source>
</reference>
<dbReference type="OrthoDB" id="3813329at2"/>
<dbReference type="Proteomes" id="UP000321798">
    <property type="component" value="Unassembled WGS sequence"/>
</dbReference>
<dbReference type="EMBL" id="BKAL01000002">
    <property type="protein sequence ID" value="GEP67890.1"/>
    <property type="molecule type" value="Genomic_DNA"/>
</dbReference>
<dbReference type="SMART" id="SM00849">
    <property type="entry name" value="Lactamase_B"/>
    <property type="match status" value="1"/>
</dbReference>